<comment type="caution">
    <text evidence="1">The sequence shown here is derived from an EMBL/GenBank/DDBJ whole genome shotgun (WGS) entry which is preliminary data.</text>
</comment>
<protein>
    <submittedName>
        <fullName evidence="1">Ig(Immunoglobulin) and lrr(Leucine rich repeat) domain</fullName>
    </submittedName>
</protein>
<name>A0ACB9T993_HOLOL</name>
<proteinExistence type="predicted"/>
<organism evidence="1 2">
    <name type="scientific">Holotrichia oblita</name>
    <name type="common">Chafer beetle</name>
    <dbReference type="NCBI Taxonomy" id="644536"/>
    <lineage>
        <taxon>Eukaryota</taxon>
        <taxon>Metazoa</taxon>
        <taxon>Ecdysozoa</taxon>
        <taxon>Arthropoda</taxon>
        <taxon>Hexapoda</taxon>
        <taxon>Insecta</taxon>
        <taxon>Pterygota</taxon>
        <taxon>Neoptera</taxon>
        <taxon>Endopterygota</taxon>
        <taxon>Coleoptera</taxon>
        <taxon>Polyphaga</taxon>
        <taxon>Scarabaeiformia</taxon>
        <taxon>Scarabaeidae</taxon>
        <taxon>Melolonthinae</taxon>
        <taxon>Holotrichia</taxon>
    </lineage>
</organism>
<evidence type="ECO:0000313" key="1">
    <source>
        <dbReference type="EMBL" id="KAI4463353.1"/>
    </source>
</evidence>
<evidence type="ECO:0000313" key="2">
    <source>
        <dbReference type="Proteomes" id="UP001056778"/>
    </source>
</evidence>
<keyword evidence="2" id="KW-1185">Reference proteome</keyword>
<sequence>MTTVALLTQQFFLIFSFYAQMLFADCPRLCECKWKSGKESVICTNANLSNVPGDLDAGTQILDLSSNAIVNVKNDEFSKAGLLNLQKIYVARCRLKSLDRYAFRNLINLVELDLSYNFLTAVPSQVFSSIHELRELKLSGNPIQRILNSAFENVPQLIRLELSECKISVIEEYGFKGLEKYLEWLKLDKNKLSELKHISLTILENLHELELAGNPWNCSCMLRPLREWMLKQNVPFGVPPTCKFPQRLASKPWDKLDLDEFACIPEIFPYDSKAHGIEGRNITMTCHITGIPIPNVRWLLKNKVIANLSGSPYSNGKKLYTVRLKNNSSDLTILTADLQDAGVYVCAAENKAGRAEASVTLAVSKRTPESALSNKLIVVSAVSGTLLTLASCLLIVCVCTIRKKQLGVWRRDECRGEENYEKIELNHKVSGNVNGRPAHSEISIVGATRKNGEYRVVPGGDTDQEVEEEEENVDDKNQKETRLWNPSSAGSPETKWNTPEHMLEETRDDYKKISDSTSGTYRESTSTSSLLPQAHYYPLRSKPYENTYTALHYSGFSSDLSSLAENDEKKFPDLIENSSPSNKINPISTKANSEGGSVNDITELFCTLPRKRGPAQSNNNRYTSSDSQSPLLPESRYGSSGGYSSSSQDSSRIMGDFQKFPAGNLLKSRANQKSNSFLNLTSPKPVNIQSPIQDVSNATPLLDVSKLESRVYKNSNTSAYDYHAAQLERFLEEYRTLQKELTKMKETCDNLKTDKSLLLLPKCDFSPTTSSTEDGFNKSILNNSPASMESSCSNPSISMSVSNCDGDLNNYLFSKCIHLNK</sequence>
<dbReference type="EMBL" id="CM043018">
    <property type="protein sequence ID" value="KAI4463353.1"/>
    <property type="molecule type" value="Genomic_DNA"/>
</dbReference>
<accession>A0ACB9T993</accession>
<gene>
    <name evidence="1" type="ORF">MML48_4g00003032</name>
</gene>
<reference evidence="1" key="1">
    <citation type="submission" date="2022-04" db="EMBL/GenBank/DDBJ databases">
        <title>Chromosome-scale genome assembly of Holotrichia oblita Faldermann.</title>
        <authorList>
            <person name="Rongchong L."/>
        </authorList>
    </citation>
    <scope>NUCLEOTIDE SEQUENCE</scope>
    <source>
        <strain evidence="1">81SQS9</strain>
    </source>
</reference>
<dbReference type="Proteomes" id="UP001056778">
    <property type="component" value="Chromosome 4"/>
</dbReference>